<gene>
    <name evidence="1" type="ORF">RC62_2831</name>
</gene>
<evidence type="ECO:0000313" key="1">
    <source>
        <dbReference type="EMBL" id="KQB37665.1"/>
    </source>
</evidence>
<comment type="caution">
    <text evidence="1">The sequence shown here is derived from an EMBL/GenBank/DDBJ whole genome shotgun (WGS) entry which is preliminary data.</text>
</comment>
<dbReference type="Proteomes" id="UP000050443">
    <property type="component" value="Unassembled WGS sequence"/>
</dbReference>
<dbReference type="OrthoDB" id="9909043at2"/>
<accession>A0A0Q0W0E7</accession>
<name>A0A0Q0W0E7_9FLAO</name>
<dbReference type="PATRIC" id="fig|362413.3.peg.2780"/>
<dbReference type="EMBL" id="JRLF01000015">
    <property type="protein sequence ID" value="KQB37665.1"/>
    <property type="molecule type" value="Genomic_DNA"/>
</dbReference>
<dbReference type="STRING" id="362413.RC62_2831"/>
<evidence type="ECO:0008006" key="3">
    <source>
        <dbReference type="Google" id="ProtNLM"/>
    </source>
</evidence>
<dbReference type="AlphaFoldDB" id="A0A0Q0W0E7"/>
<evidence type="ECO:0000313" key="2">
    <source>
        <dbReference type="Proteomes" id="UP000050443"/>
    </source>
</evidence>
<protein>
    <recommendedName>
        <fullName evidence="3">DUF4177 domain containing protein</fullName>
    </recommendedName>
</protein>
<reference evidence="1 2" key="1">
    <citation type="submission" date="2014-09" db="EMBL/GenBank/DDBJ databases">
        <title>Genome sequence of Flavobacterium aquidurense RC62.</title>
        <authorList>
            <person name="Kim J.F."/>
            <person name="Kwak M.-J."/>
        </authorList>
    </citation>
    <scope>NUCLEOTIDE SEQUENCE [LARGE SCALE GENOMIC DNA]</scope>
    <source>
        <strain evidence="1 2">RC62</strain>
    </source>
</reference>
<dbReference type="RefSeq" id="WP_055098395.1">
    <property type="nucleotide sequence ID" value="NZ_JRLF01000015.1"/>
</dbReference>
<proteinExistence type="predicted"/>
<organism evidence="1 2">
    <name type="scientific">Flavobacterium aquidurense</name>
    <dbReference type="NCBI Taxonomy" id="362413"/>
    <lineage>
        <taxon>Bacteria</taxon>
        <taxon>Pseudomonadati</taxon>
        <taxon>Bacteroidota</taxon>
        <taxon>Flavobacteriia</taxon>
        <taxon>Flavobacteriales</taxon>
        <taxon>Flavobacteriaceae</taxon>
        <taxon>Flavobacterium</taxon>
    </lineage>
</organism>
<sequence>MLKKKEYQTGTVTGTQIENGFLSNWLVERSNTGWTLKSLEKYYSKEKEEDSFVWVLEREVQ</sequence>